<dbReference type="RefSeq" id="WP_254011156.1">
    <property type="nucleotide sequence ID" value="NZ_JAMZMM010000050.1"/>
</dbReference>
<protein>
    <submittedName>
        <fullName evidence="1">SRPBCC family protein</fullName>
    </submittedName>
</protein>
<proteinExistence type="predicted"/>
<dbReference type="InterPro" id="IPR023393">
    <property type="entry name" value="START-like_dom_sf"/>
</dbReference>
<comment type="caution">
    <text evidence="1">The sequence shown here is derived from an EMBL/GenBank/DDBJ whole genome shotgun (WGS) entry which is preliminary data.</text>
</comment>
<dbReference type="InterPro" id="IPR019587">
    <property type="entry name" value="Polyketide_cyclase/dehydratase"/>
</dbReference>
<sequence>MSNAQVLEQSIQINASATVVESCITDLFLMHRWLNPVLRCEPIGKWSTEIGGRSRFIILIPIIQPTLKSEVIQREPGLIIWGFGGFFQGRDRWECQPNQTGTLLVNRFEFEIPNPIVSWGFKTFAAKWTQEDMKAQLRRLKRVAEEVYQGQI</sequence>
<reference evidence="1" key="1">
    <citation type="submission" date="2022-06" db="EMBL/GenBank/DDBJ databases">
        <title>New cyanobacteria of genus Symplocastrum in benthos of Lake Baikal.</title>
        <authorList>
            <person name="Sorokovikova E."/>
            <person name="Tikhonova I."/>
            <person name="Krasnopeev A."/>
            <person name="Evseev P."/>
            <person name="Gladkikh A."/>
            <person name="Belykh O."/>
        </authorList>
    </citation>
    <scope>NUCLEOTIDE SEQUENCE</scope>
    <source>
        <strain evidence="1">BBK-W-15</strain>
    </source>
</reference>
<evidence type="ECO:0000313" key="2">
    <source>
        <dbReference type="Proteomes" id="UP001204953"/>
    </source>
</evidence>
<dbReference type="Gene3D" id="3.30.530.20">
    <property type="match status" value="1"/>
</dbReference>
<dbReference type="CDD" id="cd07812">
    <property type="entry name" value="SRPBCC"/>
    <property type="match status" value="1"/>
</dbReference>
<evidence type="ECO:0000313" key="1">
    <source>
        <dbReference type="EMBL" id="MCP2728359.1"/>
    </source>
</evidence>
<keyword evidence="2" id="KW-1185">Reference proteome</keyword>
<organism evidence="1 2">
    <name type="scientific">Limnofasciculus baicalensis BBK-W-15</name>
    <dbReference type="NCBI Taxonomy" id="2699891"/>
    <lineage>
        <taxon>Bacteria</taxon>
        <taxon>Bacillati</taxon>
        <taxon>Cyanobacteriota</taxon>
        <taxon>Cyanophyceae</taxon>
        <taxon>Coleofasciculales</taxon>
        <taxon>Coleofasciculaceae</taxon>
        <taxon>Limnofasciculus</taxon>
        <taxon>Limnofasciculus baicalensis</taxon>
    </lineage>
</organism>
<dbReference type="AlphaFoldDB" id="A0AAE3GPY6"/>
<dbReference type="Proteomes" id="UP001204953">
    <property type="component" value="Unassembled WGS sequence"/>
</dbReference>
<dbReference type="Pfam" id="PF10604">
    <property type="entry name" value="Polyketide_cyc2"/>
    <property type="match status" value="1"/>
</dbReference>
<gene>
    <name evidence="1" type="ORF">NJ959_07705</name>
</gene>
<dbReference type="EMBL" id="JAMZMM010000050">
    <property type="protein sequence ID" value="MCP2728359.1"/>
    <property type="molecule type" value="Genomic_DNA"/>
</dbReference>
<accession>A0AAE3GPY6</accession>
<dbReference type="SUPFAM" id="SSF55961">
    <property type="entry name" value="Bet v1-like"/>
    <property type="match status" value="1"/>
</dbReference>
<name>A0AAE3GPY6_9CYAN</name>